<dbReference type="Proteomes" id="UP000199114">
    <property type="component" value="Unassembled WGS sequence"/>
</dbReference>
<evidence type="ECO:0000256" key="2">
    <source>
        <dbReference type="SAM" id="Phobius"/>
    </source>
</evidence>
<keyword evidence="4" id="KW-1185">Reference proteome</keyword>
<feature type="compositionally biased region" description="Basic and acidic residues" evidence="1">
    <location>
        <begin position="81"/>
        <end position="91"/>
    </location>
</feature>
<keyword evidence="2" id="KW-0812">Transmembrane</keyword>
<feature type="transmembrane region" description="Helical" evidence="2">
    <location>
        <begin position="36"/>
        <end position="53"/>
    </location>
</feature>
<proteinExistence type="predicted"/>
<keyword evidence="2" id="KW-1133">Transmembrane helix</keyword>
<feature type="transmembrane region" description="Helical" evidence="2">
    <location>
        <begin position="6"/>
        <end position="24"/>
    </location>
</feature>
<feature type="region of interest" description="Disordered" evidence="1">
    <location>
        <begin position="59"/>
        <end position="91"/>
    </location>
</feature>
<dbReference type="RefSeq" id="WP_090618344.1">
    <property type="nucleotide sequence ID" value="NZ_FOFD01000003.1"/>
</dbReference>
<keyword evidence="2" id="KW-0472">Membrane</keyword>
<protein>
    <submittedName>
        <fullName evidence="3">Uncharacterized protein</fullName>
    </submittedName>
</protein>
<evidence type="ECO:0000256" key="1">
    <source>
        <dbReference type="SAM" id="MobiDB-lite"/>
    </source>
</evidence>
<evidence type="ECO:0000313" key="3">
    <source>
        <dbReference type="EMBL" id="SEQ95027.1"/>
    </source>
</evidence>
<reference evidence="4" key="1">
    <citation type="submission" date="2016-10" db="EMBL/GenBank/DDBJ databases">
        <authorList>
            <person name="Varghese N."/>
            <person name="Submissions S."/>
        </authorList>
    </citation>
    <scope>NUCLEOTIDE SEQUENCE [LARGE SCALE GENOMIC DNA]</scope>
    <source>
        <strain evidence="4">DSM 25055</strain>
    </source>
</reference>
<gene>
    <name evidence="3" type="ORF">SAMN04489841_2827</name>
</gene>
<name>A0A1H9K7X0_9EURY</name>
<sequence>MMVTIVVGYVFLSVVALPVLVYFDARRLEIDDPGKWIGIVLLTGGTGVLLYLFERTDAKHGSGSDEADPFGLPGSSPPDRAASDRDIDDSK</sequence>
<accession>A0A1H9K7X0</accession>
<dbReference type="AlphaFoldDB" id="A0A1H9K7X0"/>
<dbReference type="EMBL" id="FOFD01000003">
    <property type="protein sequence ID" value="SEQ95027.1"/>
    <property type="molecule type" value="Genomic_DNA"/>
</dbReference>
<evidence type="ECO:0000313" key="4">
    <source>
        <dbReference type="Proteomes" id="UP000199114"/>
    </source>
</evidence>
<organism evidence="3 4">
    <name type="scientific">Natrinema salaciae</name>
    <dbReference type="NCBI Taxonomy" id="1186196"/>
    <lineage>
        <taxon>Archaea</taxon>
        <taxon>Methanobacteriati</taxon>
        <taxon>Methanobacteriota</taxon>
        <taxon>Stenosarchaea group</taxon>
        <taxon>Halobacteria</taxon>
        <taxon>Halobacteriales</taxon>
        <taxon>Natrialbaceae</taxon>
        <taxon>Natrinema</taxon>
    </lineage>
</organism>